<name>W8ADQ4_CERCA</name>
<feature type="domain" description="EGF-like" evidence="19">
    <location>
        <begin position="344"/>
        <end position="382"/>
    </location>
</feature>
<dbReference type="InterPro" id="IPR000033">
    <property type="entry name" value="LDLR_classB_rpt"/>
</dbReference>
<evidence type="ECO:0000256" key="6">
    <source>
        <dbReference type="ARBA" id="ARBA00022737"/>
    </source>
</evidence>
<feature type="repeat" description="LDL-receptor class B" evidence="17">
    <location>
        <begin position="161"/>
        <end position="205"/>
    </location>
</feature>
<comment type="similarity">
    <text evidence="14">Belongs to the cueball family.</text>
</comment>
<evidence type="ECO:0000313" key="20">
    <source>
        <dbReference type="EMBL" id="JAB86270.1"/>
    </source>
</evidence>
<dbReference type="PROSITE" id="PS50026">
    <property type="entry name" value="EGF_3"/>
    <property type="match status" value="2"/>
</dbReference>
<keyword evidence="9" id="KW-0896">Oogenesis</keyword>
<evidence type="ECO:0000256" key="5">
    <source>
        <dbReference type="ARBA" id="ARBA00022729"/>
    </source>
</evidence>
<evidence type="ECO:0000256" key="4">
    <source>
        <dbReference type="ARBA" id="ARBA00022692"/>
    </source>
</evidence>
<reference evidence="20" key="1">
    <citation type="submission" date="2013-07" db="EMBL/GenBank/DDBJ databases">
        <authorList>
            <person name="Geib S."/>
        </authorList>
    </citation>
    <scope>NUCLEOTIDE SEQUENCE</scope>
</reference>
<dbReference type="PROSITE" id="PS51120">
    <property type="entry name" value="LDLRB"/>
    <property type="match status" value="1"/>
</dbReference>
<dbReference type="InterPro" id="IPR011042">
    <property type="entry name" value="6-blade_b-propeller_TolB-like"/>
</dbReference>
<evidence type="ECO:0000256" key="18">
    <source>
        <dbReference type="SAM" id="Phobius"/>
    </source>
</evidence>
<keyword evidence="6" id="KW-0677">Repeat</keyword>
<dbReference type="SUPFAM" id="SSF57196">
    <property type="entry name" value="EGF/Laminin"/>
    <property type="match status" value="2"/>
</dbReference>
<dbReference type="GO" id="GO:0060070">
    <property type="term" value="P:canonical Wnt signaling pathway"/>
    <property type="evidence" value="ECO:0007669"/>
    <property type="project" value="TreeGrafter"/>
</dbReference>
<dbReference type="Gene3D" id="2.10.25.10">
    <property type="entry name" value="Laminin"/>
    <property type="match status" value="3"/>
</dbReference>
<comment type="caution">
    <text evidence="16">Lacks conserved residue(s) required for the propagation of feature annotation.</text>
</comment>
<evidence type="ECO:0000256" key="14">
    <source>
        <dbReference type="ARBA" id="ARBA00038070"/>
    </source>
</evidence>
<dbReference type="PROSITE" id="PS00022">
    <property type="entry name" value="EGF_1"/>
    <property type="match status" value="1"/>
</dbReference>
<keyword evidence="3 16" id="KW-0245">EGF-like domain</keyword>
<dbReference type="InterPro" id="IPR000742">
    <property type="entry name" value="EGF"/>
</dbReference>
<feature type="disulfide bond" evidence="16">
    <location>
        <begin position="443"/>
        <end position="452"/>
    </location>
</feature>
<dbReference type="PANTHER" id="PTHR46513:SF42">
    <property type="entry name" value="PROTEIN CUEBALL"/>
    <property type="match status" value="1"/>
</dbReference>
<keyword evidence="10 18" id="KW-1133">Transmembrane helix</keyword>
<feature type="transmembrane region" description="Helical" evidence="18">
    <location>
        <begin position="518"/>
        <end position="540"/>
    </location>
</feature>
<keyword evidence="7" id="KW-0221">Differentiation</keyword>
<feature type="disulfide bond" evidence="16">
    <location>
        <begin position="372"/>
        <end position="381"/>
    </location>
</feature>
<dbReference type="SMART" id="SM00181">
    <property type="entry name" value="EGF"/>
    <property type="match status" value="3"/>
</dbReference>
<comment type="subcellular location">
    <subcellularLocation>
        <location evidence="1">Cell membrane</location>
        <topology evidence="1">Single-pass type I membrane protein</topology>
    </subcellularLocation>
</comment>
<evidence type="ECO:0000259" key="19">
    <source>
        <dbReference type="PROSITE" id="PS50026"/>
    </source>
</evidence>
<evidence type="ECO:0000256" key="16">
    <source>
        <dbReference type="PROSITE-ProRule" id="PRU00076"/>
    </source>
</evidence>
<evidence type="ECO:0000256" key="1">
    <source>
        <dbReference type="ARBA" id="ARBA00004251"/>
    </source>
</evidence>
<dbReference type="OrthoDB" id="382013at2759"/>
<evidence type="ECO:0000256" key="2">
    <source>
        <dbReference type="ARBA" id="ARBA00022475"/>
    </source>
</evidence>
<evidence type="ECO:0000256" key="9">
    <source>
        <dbReference type="ARBA" id="ARBA00022943"/>
    </source>
</evidence>
<evidence type="ECO:0000256" key="17">
    <source>
        <dbReference type="PROSITE-ProRule" id="PRU00461"/>
    </source>
</evidence>
<keyword evidence="5" id="KW-0732">Signal</keyword>
<keyword evidence="11 18" id="KW-0472">Membrane</keyword>
<dbReference type="AlphaFoldDB" id="W8ADQ4"/>
<protein>
    <recommendedName>
        <fullName evidence="15">Protein cueball</fullName>
    </recommendedName>
</protein>
<reference evidence="20" key="2">
    <citation type="journal article" date="2014" name="BMC Genomics">
        <title>A genomic perspective to assessing quality of mass-reared SIT flies used in Mediterranean fruit fly (Ceratitis capitata) eradication in California.</title>
        <authorList>
            <person name="Calla B."/>
            <person name="Hall B."/>
            <person name="Hou S."/>
            <person name="Geib S.M."/>
        </authorList>
    </citation>
    <scope>NUCLEOTIDE SEQUENCE</scope>
</reference>
<accession>W8ADQ4</accession>
<proteinExistence type="evidence at transcript level"/>
<dbReference type="InterPro" id="IPR050778">
    <property type="entry name" value="Cueball_EGF_LRP_Nidogen"/>
</dbReference>
<evidence type="ECO:0000256" key="13">
    <source>
        <dbReference type="ARBA" id="ARBA00023180"/>
    </source>
</evidence>
<keyword evidence="12 16" id="KW-1015">Disulfide bond</keyword>
<evidence type="ECO:0000256" key="11">
    <source>
        <dbReference type="ARBA" id="ARBA00023136"/>
    </source>
</evidence>
<dbReference type="GO" id="GO:0048477">
    <property type="term" value="P:oogenesis"/>
    <property type="evidence" value="ECO:0007669"/>
    <property type="project" value="UniProtKB-KW"/>
</dbReference>
<keyword evidence="8" id="KW-0744">Spermatogenesis</keyword>
<evidence type="ECO:0000256" key="3">
    <source>
        <dbReference type="ARBA" id="ARBA00022536"/>
    </source>
</evidence>
<dbReference type="SMART" id="SM00135">
    <property type="entry name" value="LY"/>
    <property type="match status" value="5"/>
</dbReference>
<evidence type="ECO:0000256" key="10">
    <source>
        <dbReference type="ARBA" id="ARBA00022989"/>
    </source>
</evidence>
<keyword evidence="2" id="KW-1003">Cell membrane</keyword>
<evidence type="ECO:0000256" key="12">
    <source>
        <dbReference type="ARBA" id="ARBA00023157"/>
    </source>
</evidence>
<feature type="domain" description="EGF-like" evidence="19">
    <location>
        <begin position="417"/>
        <end position="453"/>
    </location>
</feature>
<keyword evidence="13" id="KW-0325">Glycoprotein</keyword>
<sequence length="628" mass="71408">MLSLQRKIFYTLVLCISTVFAWDFAVTTPSKIYFYDEHWKEVTTSAHQFEYLAGITFDEAEEKIYFSDNRQNNGSIFSLIIPHDYEDPHLIDKMVQRTNNEEIHSLAYDPLERNLYWSDMVSRKIYMISVDAKESIKPKVFIDFANEGILPDGIAIDFCRRLLFWTNSNFTSATIERIGLDGKDRKVIVNTNMYAPHGIVVDQLTDRIYYVVDQQGIHFSVESANLDGTDRQIILKGVNNEPFSLAVTKDAVFWLDRTNRAIWSHAKYTSKSVTKQAAESENEEGVIESIEEGANMVLQYVDKPRGIVARSNYLTNSINDEQCHEVVNAIKSRILSNSKSSNSTPDERTNVLRKSFCLNNGEFVTQSTTCICKVGFDGKRCEINQCKNHCIHGTCVISSRGLPTCECHQNYHGKRCELSKCEGYCLNNGRCIVEDSGEVSCDCKERFAGTRCEYNTTEICGLYCKLYKLDAETSVPYGCHDICDELIERTENGTQTYAVPKLPNLEMCEQEKTWNSTVIIVLVSGVVASLGLMLLIVHGLRRFYKPARPRIKKTFVVRKQAAPSTDTPLTNRPMATEACEITIENCCNMNICDTPCFDSKLLEKTLSRNSKVKDDKKMLINGMDDELY</sequence>
<dbReference type="PANTHER" id="PTHR46513">
    <property type="entry name" value="VITELLOGENIN RECEPTOR-LIKE PROTEIN-RELATED-RELATED"/>
    <property type="match status" value="1"/>
</dbReference>
<gene>
    <name evidence="20" type="primary">CUE</name>
</gene>
<evidence type="ECO:0000256" key="15">
    <source>
        <dbReference type="ARBA" id="ARBA00040020"/>
    </source>
</evidence>
<dbReference type="SUPFAM" id="SSF63825">
    <property type="entry name" value="YWTD domain"/>
    <property type="match status" value="1"/>
</dbReference>
<feature type="disulfide bond" evidence="16">
    <location>
        <begin position="421"/>
        <end position="431"/>
    </location>
</feature>
<dbReference type="Gene3D" id="2.120.10.30">
    <property type="entry name" value="TolB, C-terminal domain"/>
    <property type="match status" value="1"/>
</dbReference>
<dbReference type="Pfam" id="PF00058">
    <property type="entry name" value="Ldl_recept_b"/>
    <property type="match status" value="1"/>
</dbReference>
<evidence type="ECO:0000256" key="8">
    <source>
        <dbReference type="ARBA" id="ARBA00022871"/>
    </source>
</evidence>
<keyword evidence="4 18" id="KW-0812">Transmembrane</keyword>
<dbReference type="GO" id="GO:0007283">
    <property type="term" value="P:spermatogenesis"/>
    <property type="evidence" value="ECO:0007669"/>
    <property type="project" value="UniProtKB-KW"/>
</dbReference>
<dbReference type="GO" id="GO:0005886">
    <property type="term" value="C:plasma membrane"/>
    <property type="evidence" value="ECO:0007669"/>
    <property type="project" value="UniProtKB-SubCell"/>
</dbReference>
<dbReference type="EMBL" id="GAMC01020285">
    <property type="protein sequence ID" value="JAB86270.1"/>
    <property type="molecule type" value="mRNA"/>
</dbReference>
<organism evidence="20">
    <name type="scientific">Ceratitis capitata</name>
    <name type="common">Mediterranean fruit fly</name>
    <name type="synonym">Tephritis capitata</name>
    <dbReference type="NCBI Taxonomy" id="7213"/>
    <lineage>
        <taxon>Eukaryota</taxon>
        <taxon>Metazoa</taxon>
        <taxon>Ecdysozoa</taxon>
        <taxon>Arthropoda</taxon>
        <taxon>Hexapoda</taxon>
        <taxon>Insecta</taxon>
        <taxon>Pterygota</taxon>
        <taxon>Neoptera</taxon>
        <taxon>Endopterygota</taxon>
        <taxon>Diptera</taxon>
        <taxon>Brachycera</taxon>
        <taxon>Muscomorpha</taxon>
        <taxon>Tephritoidea</taxon>
        <taxon>Tephritidae</taxon>
        <taxon>Ceratitis</taxon>
        <taxon>Ceratitis</taxon>
    </lineage>
</organism>
<dbReference type="GO" id="GO:0042813">
    <property type="term" value="F:Wnt receptor activity"/>
    <property type="evidence" value="ECO:0007669"/>
    <property type="project" value="TreeGrafter"/>
</dbReference>
<dbReference type="GO" id="GO:0017147">
    <property type="term" value="F:Wnt-protein binding"/>
    <property type="evidence" value="ECO:0007669"/>
    <property type="project" value="TreeGrafter"/>
</dbReference>
<evidence type="ECO:0000256" key="7">
    <source>
        <dbReference type="ARBA" id="ARBA00022782"/>
    </source>
</evidence>